<dbReference type="SUPFAM" id="SSF47384">
    <property type="entry name" value="Homodimeric domain of signal transducing histidine kinase"/>
    <property type="match status" value="1"/>
</dbReference>
<dbReference type="SMART" id="SM00387">
    <property type="entry name" value="HATPase_c"/>
    <property type="match status" value="1"/>
</dbReference>
<organism evidence="11 12">
    <name type="scientific">Hamadaea flava</name>
    <dbReference type="NCBI Taxonomy" id="1742688"/>
    <lineage>
        <taxon>Bacteria</taxon>
        <taxon>Bacillati</taxon>
        <taxon>Actinomycetota</taxon>
        <taxon>Actinomycetes</taxon>
        <taxon>Micromonosporales</taxon>
        <taxon>Micromonosporaceae</taxon>
        <taxon>Hamadaea</taxon>
    </lineage>
</organism>
<keyword evidence="7 11" id="KW-0418">Kinase</keyword>
<dbReference type="PANTHER" id="PTHR45436">
    <property type="entry name" value="SENSOR HISTIDINE KINASE YKOH"/>
    <property type="match status" value="1"/>
</dbReference>
<evidence type="ECO:0000256" key="1">
    <source>
        <dbReference type="ARBA" id="ARBA00000085"/>
    </source>
</evidence>
<evidence type="ECO:0000256" key="5">
    <source>
        <dbReference type="ARBA" id="ARBA00022679"/>
    </source>
</evidence>
<accession>A0ABV8LMX8</accession>
<dbReference type="Pfam" id="PF02518">
    <property type="entry name" value="HATPase_c"/>
    <property type="match status" value="1"/>
</dbReference>
<sequence length="369" mass="38352">MQADRPRLRTRLAVLYALTAVVLGAGPVAVAGLGAWSGGSTREYGAPPGPPDNTLAVLLAALLGLLVVALAAGPIGWLLAGRAVRPLHELTTAAGGAAPDRLPGHGELGKYQEYADLSATLTSLYARLDSAYAAQRRFVADASHELRTPLTVQRALIQVKLADPEADATSLRAVCEEVLRLGDQQERLVGALLALAQGEQRPVAAEPVDLARLVADAVAARRSAAESRGLTVRTDIQPALVSRADPTQLSSLIGNLLDNAVTYNVAGGRIDLATRFAAGRTVLTVANTGPIVPPDAVGRIMQPFQRLSPHLQADRQPADRPQTANSGLGLAIVRAIAGSHGADLQVRPNADGGLTVTVGFPRPEPYSGA</sequence>
<dbReference type="SUPFAM" id="SSF55874">
    <property type="entry name" value="ATPase domain of HSP90 chaperone/DNA topoisomerase II/histidine kinase"/>
    <property type="match status" value="1"/>
</dbReference>
<dbReference type="Proteomes" id="UP001595816">
    <property type="component" value="Unassembled WGS sequence"/>
</dbReference>
<dbReference type="EC" id="2.7.13.3" evidence="3"/>
<keyword evidence="6 9" id="KW-0812">Transmembrane</keyword>
<feature type="transmembrane region" description="Helical" evidence="9">
    <location>
        <begin position="12"/>
        <end position="36"/>
    </location>
</feature>
<dbReference type="PANTHER" id="PTHR45436:SF5">
    <property type="entry name" value="SENSOR HISTIDINE KINASE TRCS"/>
    <property type="match status" value="1"/>
</dbReference>
<evidence type="ECO:0000256" key="6">
    <source>
        <dbReference type="ARBA" id="ARBA00022692"/>
    </source>
</evidence>
<reference evidence="12" key="1">
    <citation type="journal article" date="2019" name="Int. J. Syst. Evol. Microbiol.">
        <title>The Global Catalogue of Microorganisms (GCM) 10K type strain sequencing project: providing services to taxonomists for standard genome sequencing and annotation.</title>
        <authorList>
            <consortium name="The Broad Institute Genomics Platform"/>
            <consortium name="The Broad Institute Genome Sequencing Center for Infectious Disease"/>
            <person name="Wu L."/>
            <person name="Ma J."/>
        </authorList>
    </citation>
    <scope>NUCLEOTIDE SEQUENCE [LARGE SCALE GENOMIC DNA]</scope>
    <source>
        <strain evidence="12">CGMCC 4.7289</strain>
    </source>
</reference>
<dbReference type="RefSeq" id="WP_253753384.1">
    <property type="nucleotide sequence ID" value="NZ_JAMZDZ010000001.1"/>
</dbReference>
<dbReference type="GO" id="GO:0016301">
    <property type="term" value="F:kinase activity"/>
    <property type="evidence" value="ECO:0007669"/>
    <property type="project" value="UniProtKB-KW"/>
</dbReference>
<dbReference type="InterPro" id="IPR003594">
    <property type="entry name" value="HATPase_dom"/>
</dbReference>
<dbReference type="InterPro" id="IPR036890">
    <property type="entry name" value="HATPase_C_sf"/>
</dbReference>
<dbReference type="EMBL" id="JBHSAY010000009">
    <property type="protein sequence ID" value="MFC4132362.1"/>
    <property type="molecule type" value="Genomic_DNA"/>
</dbReference>
<comment type="catalytic activity">
    <reaction evidence="1">
        <text>ATP + protein L-histidine = ADP + protein N-phospho-L-histidine.</text>
        <dbReference type="EC" id="2.7.13.3"/>
    </reaction>
</comment>
<dbReference type="CDD" id="cd00082">
    <property type="entry name" value="HisKA"/>
    <property type="match status" value="1"/>
</dbReference>
<dbReference type="InterPro" id="IPR003661">
    <property type="entry name" value="HisK_dim/P_dom"/>
</dbReference>
<dbReference type="InterPro" id="IPR050428">
    <property type="entry name" value="TCS_sensor_his_kinase"/>
</dbReference>
<comment type="subcellular location">
    <subcellularLocation>
        <location evidence="2">Cell membrane</location>
    </subcellularLocation>
</comment>
<feature type="transmembrane region" description="Helical" evidence="9">
    <location>
        <begin position="56"/>
        <end position="80"/>
    </location>
</feature>
<dbReference type="InterPro" id="IPR036097">
    <property type="entry name" value="HisK_dim/P_sf"/>
</dbReference>
<keyword evidence="4" id="KW-0597">Phosphoprotein</keyword>
<dbReference type="SMART" id="SM00388">
    <property type="entry name" value="HisKA"/>
    <property type="match status" value="1"/>
</dbReference>
<evidence type="ECO:0000256" key="2">
    <source>
        <dbReference type="ARBA" id="ARBA00004236"/>
    </source>
</evidence>
<dbReference type="InterPro" id="IPR005467">
    <property type="entry name" value="His_kinase_dom"/>
</dbReference>
<keyword evidence="5" id="KW-0808">Transferase</keyword>
<name>A0ABV8LMX8_9ACTN</name>
<keyword evidence="9" id="KW-0472">Membrane</keyword>
<evidence type="ECO:0000256" key="9">
    <source>
        <dbReference type="SAM" id="Phobius"/>
    </source>
</evidence>
<comment type="caution">
    <text evidence="11">The sequence shown here is derived from an EMBL/GenBank/DDBJ whole genome shotgun (WGS) entry which is preliminary data.</text>
</comment>
<dbReference type="Gene3D" id="1.10.287.130">
    <property type="match status" value="1"/>
</dbReference>
<evidence type="ECO:0000313" key="12">
    <source>
        <dbReference type="Proteomes" id="UP001595816"/>
    </source>
</evidence>
<feature type="domain" description="Histidine kinase" evidence="10">
    <location>
        <begin position="141"/>
        <end position="364"/>
    </location>
</feature>
<dbReference type="PROSITE" id="PS50109">
    <property type="entry name" value="HIS_KIN"/>
    <property type="match status" value="1"/>
</dbReference>
<evidence type="ECO:0000256" key="7">
    <source>
        <dbReference type="ARBA" id="ARBA00022777"/>
    </source>
</evidence>
<keyword evidence="12" id="KW-1185">Reference proteome</keyword>
<keyword evidence="8 9" id="KW-1133">Transmembrane helix</keyword>
<dbReference type="Pfam" id="PF00512">
    <property type="entry name" value="HisKA"/>
    <property type="match status" value="1"/>
</dbReference>
<gene>
    <name evidence="11" type="ORF">ACFOZ4_17280</name>
</gene>
<evidence type="ECO:0000256" key="8">
    <source>
        <dbReference type="ARBA" id="ARBA00022989"/>
    </source>
</evidence>
<evidence type="ECO:0000256" key="3">
    <source>
        <dbReference type="ARBA" id="ARBA00012438"/>
    </source>
</evidence>
<evidence type="ECO:0000256" key="4">
    <source>
        <dbReference type="ARBA" id="ARBA00022553"/>
    </source>
</evidence>
<proteinExistence type="predicted"/>
<dbReference type="Gene3D" id="3.30.565.10">
    <property type="entry name" value="Histidine kinase-like ATPase, C-terminal domain"/>
    <property type="match status" value="1"/>
</dbReference>
<evidence type="ECO:0000313" key="11">
    <source>
        <dbReference type="EMBL" id="MFC4132362.1"/>
    </source>
</evidence>
<protein>
    <recommendedName>
        <fullName evidence="3">histidine kinase</fullName>
        <ecNumber evidence="3">2.7.13.3</ecNumber>
    </recommendedName>
</protein>
<evidence type="ECO:0000259" key="10">
    <source>
        <dbReference type="PROSITE" id="PS50109"/>
    </source>
</evidence>